<organism evidence="1 2">
    <name type="scientific">Rhizopus delemar</name>
    <dbReference type="NCBI Taxonomy" id="936053"/>
    <lineage>
        <taxon>Eukaryota</taxon>
        <taxon>Fungi</taxon>
        <taxon>Fungi incertae sedis</taxon>
        <taxon>Mucoromycota</taxon>
        <taxon>Mucoromycotina</taxon>
        <taxon>Mucoromycetes</taxon>
        <taxon>Mucorales</taxon>
        <taxon>Mucorineae</taxon>
        <taxon>Rhizopodaceae</taxon>
        <taxon>Rhizopus</taxon>
    </lineage>
</organism>
<dbReference type="AlphaFoldDB" id="A0A9P7CAK5"/>
<dbReference type="Proteomes" id="UP000740926">
    <property type="component" value="Unassembled WGS sequence"/>
</dbReference>
<evidence type="ECO:0000313" key="1">
    <source>
        <dbReference type="EMBL" id="KAG1543233.1"/>
    </source>
</evidence>
<name>A0A9P7CAK5_9FUNG</name>
<proteinExistence type="predicted"/>
<evidence type="ECO:0000313" key="2">
    <source>
        <dbReference type="Proteomes" id="UP000740926"/>
    </source>
</evidence>
<reference evidence="1 2" key="1">
    <citation type="journal article" date="2020" name="Microb. Genom.">
        <title>Genetic diversity of clinical and environmental Mucorales isolates obtained from an investigation of mucormycosis cases among solid organ transplant recipients.</title>
        <authorList>
            <person name="Nguyen M.H."/>
            <person name="Kaul D."/>
            <person name="Muto C."/>
            <person name="Cheng S.J."/>
            <person name="Richter R.A."/>
            <person name="Bruno V.M."/>
            <person name="Liu G."/>
            <person name="Beyhan S."/>
            <person name="Sundermann A.J."/>
            <person name="Mounaud S."/>
            <person name="Pasculle A.W."/>
            <person name="Nierman W.C."/>
            <person name="Driscoll E."/>
            <person name="Cumbie R."/>
            <person name="Clancy C.J."/>
            <person name="Dupont C.L."/>
        </authorList>
    </citation>
    <scope>NUCLEOTIDE SEQUENCE [LARGE SCALE GENOMIC DNA]</scope>
    <source>
        <strain evidence="1 2">GL24</strain>
    </source>
</reference>
<keyword evidence="2" id="KW-1185">Reference proteome</keyword>
<comment type="caution">
    <text evidence="1">The sequence shown here is derived from an EMBL/GenBank/DDBJ whole genome shotgun (WGS) entry which is preliminary data.</text>
</comment>
<accession>A0A9P7CAK5</accession>
<dbReference type="EMBL" id="JAANIU010006184">
    <property type="protein sequence ID" value="KAG1543233.1"/>
    <property type="molecule type" value="Genomic_DNA"/>
</dbReference>
<sequence>MAAVQVGQRQADEIGQRSADWIEPAAFEMQVGAGHVGAKLRVGNEPVGHRPGVQQQAGSLDLHRLLAMADLQRVLMPHNAPAWNTEAVTAKRASRMARRSTMTGLQIKRHCYNTTDRIGITTSLGEPAGGPTWKCREGCMAVTTARPTGTSLRQCSARNTPGASMLGAIPGWNDHDALLASLRHRSRPAAAVDIVAGRASHCTTRAQWRTAGSAVAPGRAGQLEWRPGDAGAWL</sequence>
<gene>
    <name evidence="1" type="ORF">G6F50_014016</name>
</gene>
<protein>
    <submittedName>
        <fullName evidence="1">Uncharacterized protein</fullName>
    </submittedName>
</protein>